<dbReference type="CDD" id="cd00077">
    <property type="entry name" value="HDc"/>
    <property type="match status" value="1"/>
</dbReference>
<dbReference type="KEGG" id="vie:OL234_00740"/>
<dbReference type="Pfam" id="PF01966">
    <property type="entry name" value="HD"/>
    <property type="match status" value="1"/>
</dbReference>
<dbReference type="Gene3D" id="1.20.58.1910">
    <property type="match status" value="1"/>
</dbReference>
<protein>
    <submittedName>
        <fullName evidence="2">HD domain-containing protein</fullName>
    </submittedName>
</protein>
<dbReference type="Proteomes" id="UP001179647">
    <property type="component" value="Chromosome"/>
</dbReference>
<evidence type="ECO:0000259" key="1">
    <source>
        <dbReference type="SMART" id="SM00471"/>
    </source>
</evidence>
<feature type="domain" description="HD/PDEase" evidence="1">
    <location>
        <begin position="22"/>
        <end position="138"/>
    </location>
</feature>
<dbReference type="RefSeq" id="WP_275469266.1">
    <property type="nucleotide sequence ID" value="NZ_CP110232.1"/>
</dbReference>
<dbReference type="SMART" id="SM00471">
    <property type="entry name" value="HDc"/>
    <property type="match status" value="1"/>
</dbReference>
<organism evidence="2 3">
    <name type="scientific">Vagococcus intermedius</name>
    <dbReference type="NCBI Taxonomy" id="2991418"/>
    <lineage>
        <taxon>Bacteria</taxon>
        <taxon>Bacillati</taxon>
        <taxon>Bacillota</taxon>
        <taxon>Bacilli</taxon>
        <taxon>Lactobacillales</taxon>
        <taxon>Enterococcaceae</taxon>
        <taxon>Vagococcus</taxon>
    </lineage>
</organism>
<reference evidence="2" key="1">
    <citation type="submission" date="2022-10" db="EMBL/GenBank/DDBJ databases">
        <title>Vagococcus sp. isolated from poultry meat.</title>
        <authorList>
            <person name="Johansson P."/>
            <person name="Bjorkroth J."/>
        </authorList>
    </citation>
    <scope>NUCLEOTIDE SEQUENCE</scope>
    <source>
        <strain evidence="2">STAA11</strain>
    </source>
</reference>
<accession>A0AAF0CV80</accession>
<dbReference type="SUPFAM" id="SSF109604">
    <property type="entry name" value="HD-domain/PDEase-like"/>
    <property type="match status" value="1"/>
</dbReference>
<dbReference type="AlphaFoldDB" id="A0AAF0CV80"/>
<keyword evidence="3" id="KW-1185">Reference proteome</keyword>
<name>A0AAF0CV80_9ENTE</name>
<gene>
    <name evidence="2" type="ORF">OL234_00740</name>
</gene>
<sequence>MDQEQLLEKVKVYVESILAKDSSGHGMDHINRVVKLAKELAATEDCDYFKVVVAAYLHDLMDDKLVEDVSEARSNLVLFLSELGFIKNEINDLFHIIDNVSFSNHLGKQKVELSIEAQVVQDADRLDAIGAIGIARTFYYGGFAGHKMHDSTILPRKLQDKKEYRVNQTVINHFYEKLLLLPELLNTKKAQEIGQQRKQVMMTFLADFESEYLGKDYK</sequence>
<dbReference type="PANTHER" id="PTHR33594:SF1">
    <property type="entry name" value="HD_PDEASE DOMAIN-CONTAINING PROTEIN"/>
    <property type="match status" value="1"/>
</dbReference>
<dbReference type="PANTHER" id="PTHR33594">
    <property type="entry name" value="SUPERFAMILY HYDROLASE, PUTATIVE (AFU_ORTHOLOGUE AFUA_1G03035)-RELATED"/>
    <property type="match status" value="1"/>
</dbReference>
<dbReference type="Gene3D" id="1.10.472.50">
    <property type="entry name" value="HD-domain/PDEase-like"/>
    <property type="match status" value="1"/>
</dbReference>
<evidence type="ECO:0000313" key="2">
    <source>
        <dbReference type="EMBL" id="WEG73467.1"/>
    </source>
</evidence>
<dbReference type="InterPro" id="IPR003607">
    <property type="entry name" value="HD/PDEase_dom"/>
</dbReference>
<dbReference type="InterPro" id="IPR006674">
    <property type="entry name" value="HD_domain"/>
</dbReference>
<proteinExistence type="predicted"/>
<evidence type="ECO:0000313" key="3">
    <source>
        <dbReference type="Proteomes" id="UP001179647"/>
    </source>
</evidence>
<dbReference type="EMBL" id="CP110232">
    <property type="protein sequence ID" value="WEG73467.1"/>
    <property type="molecule type" value="Genomic_DNA"/>
</dbReference>